<dbReference type="InterPro" id="IPR050951">
    <property type="entry name" value="Retrovirus_Pol_polyprotein"/>
</dbReference>
<dbReference type="GO" id="GO:0003964">
    <property type="term" value="F:RNA-directed DNA polymerase activity"/>
    <property type="evidence" value="ECO:0007669"/>
    <property type="project" value="UniProtKB-EC"/>
</dbReference>
<organism evidence="3 4">
    <name type="scientific">Popillia japonica</name>
    <name type="common">Japanese beetle</name>
    <dbReference type="NCBI Taxonomy" id="7064"/>
    <lineage>
        <taxon>Eukaryota</taxon>
        <taxon>Metazoa</taxon>
        <taxon>Ecdysozoa</taxon>
        <taxon>Arthropoda</taxon>
        <taxon>Hexapoda</taxon>
        <taxon>Insecta</taxon>
        <taxon>Pterygota</taxon>
        <taxon>Neoptera</taxon>
        <taxon>Endopterygota</taxon>
        <taxon>Coleoptera</taxon>
        <taxon>Polyphaga</taxon>
        <taxon>Scarabaeiformia</taxon>
        <taxon>Scarabaeidae</taxon>
        <taxon>Rutelinae</taxon>
        <taxon>Popillia</taxon>
    </lineage>
</organism>
<dbReference type="FunFam" id="1.10.340.70:FF:000003">
    <property type="entry name" value="Protein CBG25708"/>
    <property type="match status" value="1"/>
</dbReference>
<dbReference type="FunFam" id="3.30.420.10:FF:000063">
    <property type="entry name" value="Retrovirus-related Pol polyprotein from transposon 297-like Protein"/>
    <property type="match status" value="1"/>
</dbReference>
<evidence type="ECO:0000256" key="1">
    <source>
        <dbReference type="ARBA" id="ARBA00012493"/>
    </source>
</evidence>
<feature type="domain" description="Integrase catalytic" evidence="2">
    <location>
        <begin position="159"/>
        <end position="327"/>
    </location>
</feature>
<evidence type="ECO:0000313" key="3">
    <source>
        <dbReference type="EMBL" id="KAK9739666.1"/>
    </source>
</evidence>
<dbReference type="Pfam" id="PF17921">
    <property type="entry name" value="Integrase_H2C2"/>
    <property type="match status" value="1"/>
</dbReference>
<dbReference type="Pfam" id="PF00665">
    <property type="entry name" value="rve"/>
    <property type="match status" value="1"/>
</dbReference>
<dbReference type="GO" id="GO:0015074">
    <property type="term" value="P:DNA integration"/>
    <property type="evidence" value="ECO:0007669"/>
    <property type="project" value="InterPro"/>
</dbReference>
<dbReference type="PANTHER" id="PTHR37984:SF8">
    <property type="entry name" value="CCHC-TYPE DOMAIN-CONTAINING PROTEIN"/>
    <property type="match status" value="1"/>
</dbReference>
<evidence type="ECO:0000313" key="4">
    <source>
        <dbReference type="Proteomes" id="UP001458880"/>
    </source>
</evidence>
<dbReference type="EMBL" id="JASPKY010000072">
    <property type="protein sequence ID" value="KAK9739666.1"/>
    <property type="molecule type" value="Genomic_DNA"/>
</dbReference>
<proteinExistence type="predicted"/>
<evidence type="ECO:0000259" key="2">
    <source>
        <dbReference type="PROSITE" id="PS50994"/>
    </source>
</evidence>
<dbReference type="GO" id="GO:0003676">
    <property type="term" value="F:nucleic acid binding"/>
    <property type="evidence" value="ECO:0007669"/>
    <property type="project" value="InterPro"/>
</dbReference>
<dbReference type="EC" id="2.7.7.49" evidence="1"/>
<dbReference type="Proteomes" id="UP001458880">
    <property type="component" value="Unassembled WGS sequence"/>
</dbReference>
<dbReference type="InterPro" id="IPR012337">
    <property type="entry name" value="RNaseH-like_sf"/>
</dbReference>
<gene>
    <name evidence="3" type="ORF">QE152_g8834</name>
</gene>
<name>A0AAW1LWT5_POPJA</name>
<dbReference type="PROSITE" id="PS50994">
    <property type="entry name" value="INTEGRASE"/>
    <property type="match status" value="1"/>
</dbReference>
<dbReference type="AlphaFoldDB" id="A0AAW1LWT5"/>
<comment type="caution">
    <text evidence="3">The sequence shown here is derived from an EMBL/GenBank/DDBJ whole genome shotgun (WGS) entry which is preliminary data.</text>
</comment>
<dbReference type="InterPro" id="IPR041588">
    <property type="entry name" value="Integrase_H2C2"/>
</dbReference>
<dbReference type="SUPFAM" id="SSF53098">
    <property type="entry name" value="Ribonuclease H-like"/>
    <property type="match status" value="1"/>
</dbReference>
<dbReference type="PANTHER" id="PTHR37984">
    <property type="entry name" value="PROTEIN CBG26694"/>
    <property type="match status" value="1"/>
</dbReference>
<accession>A0AAW1LWT5</accession>
<dbReference type="InterPro" id="IPR036397">
    <property type="entry name" value="RNaseH_sf"/>
</dbReference>
<dbReference type="Gene3D" id="1.10.340.70">
    <property type="match status" value="1"/>
</dbReference>
<dbReference type="Gene3D" id="3.30.420.10">
    <property type="entry name" value="Ribonuclease H-like superfamily/Ribonuclease H"/>
    <property type="match status" value="1"/>
</dbReference>
<keyword evidence="4" id="KW-1185">Reference proteome</keyword>
<protein>
    <recommendedName>
        <fullName evidence="1">RNA-directed DNA polymerase</fullName>
        <ecNumber evidence="1">2.7.7.49</ecNumber>
    </recommendedName>
</protein>
<reference evidence="3 4" key="1">
    <citation type="journal article" date="2024" name="BMC Genomics">
        <title>De novo assembly and annotation of Popillia japonica's genome with initial clues to its potential as an invasive pest.</title>
        <authorList>
            <person name="Cucini C."/>
            <person name="Boschi S."/>
            <person name="Funari R."/>
            <person name="Cardaioli E."/>
            <person name="Iannotti N."/>
            <person name="Marturano G."/>
            <person name="Paoli F."/>
            <person name="Bruttini M."/>
            <person name="Carapelli A."/>
            <person name="Frati F."/>
            <person name="Nardi F."/>
        </authorList>
    </citation>
    <scope>NUCLEOTIDE SEQUENCE [LARGE SCALE GENOMIC DNA]</scope>
    <source>
        <strain evidence="3">DMR45628</strain>
    </source>
</reference>
<dbReference type="InterPro" id="IPR001584">
    <property type="entry name" value="Integrase_cat-core"/>
</dbReference>
<sequence>MSRKTLSEAEVYRIEAFLKEIEEVDHTSTVSISNERLEEVREGTRRDETLRKVGLYVLDGWPEKITADDDELKQYAKFKEDIVMQGGILFKGNRVIVPRHLRIDMLKRLHAGHSGMDASLKLARDTVFWPRINEQIRNCVSSCLACQEAQDKIKLPMQTHEVPAIPWQRISMNACEIEVGNKKRKYLITVDHYSDFYEIDELKDLSGKTTVGICKRNFARHGIPETVVTDNATQFVNDEFINFSKKWKFKHVTSSPHYPKGNGKAEATVKIAKNLIQKTSKNGEDLWLALLIARNTPNAIDTSPVQRIFSRRTRTTIPIITEKIQMP</sequence>